<feature type="compositionally biased region" description="Low complexity" evidence="1">
    <location>
        <begin position="303"/>
        <end position="327"/>
    </location>
</feature>
<dbReference type="KEGG" id="ksn:43587987"/>
<feature type="compositionally biased region" description="Low complexity" evidence="1">
    <location>
        <begin position="38"/>
        <end position="50"/>
    </location>
</feature>
<accession>A0A5M6C2R4</accession>
<sequence>MPLFQAFQDLKGLTSNINPLNLFSTEQQPSPSTTNVGSTPSTSTSASATPVPTPRQSVGGAVAGPGPSSAAALEKRTPRSSALNPSLGQPVSSSRPTNQTPSPRPSLKHSNTSASSYNRMSSSDSSDSITSGQTNVRKSSGASVSIADPEVTGEIRRKDPTRPRNRRPTSAGSGLTASSGVSGVEAAESRRRRKNPLDTYIIVRPPPTAAKNPLNLQIQLVVRPNRRGRDRSASAFSLQSDSTAMDTASVSNSTPVSPNKQVIDLPTDSSTDEDQKTTPPPTITTFPGSPASASAESDNGTGLKRSNSLRSSISTSTSATGSSTASGKRIEPMFNLAVHNVMQPTVVTDAATDVKVAKFHKRSLDISGVGALEPAEVWLPSAHTNTLVAVQSHLASEDGHGAVGRRSRPVSIMSLTTPLSPTITRSDDGKSGFRASLDLKGFKFENLRVGNKSEPHESNTRKFFGKVFKRKNSSGELSVPKPRKSSPSASFSSHEVAPTVHPIGTDTLHPNAAVKHSAGSMHGSVTEQHVVGQSYLGQPTFGTAPLVVARRSSGALVSPEGAITGLSTPSETAKLLPMTSSATDSFQSLPMIPSTRPVGYTWTVKKWAKKNTEGWAAHLVAAASAGLELAGGGMGGEDEDEVVFEWVKLRVPSNAAGANIMRRLSTTGVISGSRTRSKSRATSIAPPPIQTQFTNENGGGSPGQSRTSLTLQLPRRSASPMGGPGSRSPSTNVSPRGSPRLDGRPEPIRRISASISPSRRTSAATIDLSDSASLAGLGMGELTAEEEEDSDPEDSETPWTCSVWVKKTGQRQLLGTLTPAPHHPKVIGILKIPMALDSVSLTEIAAGNNVEGKEHLARKVKEAIALTEENLKDVVCVTAMWLVAREEFGGLGRKKSSRG</sequence>
<feature type="compositionally biased region" description="Low complexity" evidence="1">
    <location>
        <begin position="168"/>
        <end position="184"/>
    </location>
</feature>
<dbReference type="AlphaFoldDB" id="A0A5M6C2R4"/>
<protein>
    <submittedName>
        <fullName evidence="2">Uncharacterized protein</fullName>
    </submittedName>
</protein>
<dbReference type="GeneID" id="43587987"/>
<dbReference type="RefSeq" id="XP_031861858.1">
    <property type="nucleotide sequence ID" value="XM_032003860.1"/>
</dbReference>
<organism evidence="2 3">
    <name type="scientific">Kwoniella shandongensis</name>
    <dbReference type="NCBI Taxonomy" id="1734106"/>
    <lineage>
        <taxon>Eukaryota</taxon>
        <taxon>Fungi</taxon>
        <taxon>Dikarya</taxon>
        <taxon>Basidiomycota</taxon>
        <taxon>Agaricomycotina</taxon>
        <taxon>Tremellomycetes</taxon>
        <taxon>Tremellales</taxon>
        <taxon>Cryptococcaceae</taxon>
        <taxon>Kwoniella</taxon>
    </lineage>
</organism>
<reference evidence="2" key="1">
    <citation type="submission" date="2017-08" db="EMBL/GenBank/DDBJ databases">
        <authorList>
            <person name="Cuomo C."/>
            <person name="Billmyre B."/>
            <person name="Heitman J."/>
        </authorList>
    </citation>
    <scope>NUCLEOTIDE SEQUENCE</scope>
    <source>
        <strain evidence="2">CBS 12478</strain>
    </source>
</reference>
<feature type="compositionally biased region" description="Low complexity" evidence="1">
    <location>
        <begin position="714"/>
        <end position="730"/>
    </location>
</feature>
<feature type="compositionally biased region" description="Low complexity" evidence="1">
    <location>
        <begin position="750"/>
        <end position="764"/>
    </location>
</feature>
<feature type="compositionally biased region" description="Polar residues" evidence="1">
    <location>
        <begin position="291"/>
        <end position="300"/>
    </location>
</feature>
<feature type="region of interest" description="Disordered" evidence="1">
    <location>
        <begin position="221"/>
        <end position="327"/>
    </location>
</feature>
<keyword evidence="3" id="KW-1185">Reference proteome</keyword>
<feature type="compositionally biased region" description="Polar residues" evidence="1">
    <location>
        <begin position="234"/>
        <end position="260"/>
    </location>
</feature>
<feature type="compositionally biased region" description="Low complexity" evidence="1">
    <location>
        <begin position="110"/>
        <end position="131"/>
    </location>
</feature>
<feature type="compositionally biased region" description="Polar residues" evidence="1">
    <location>
        <begin position="21"/>
        <end position="37"/>
    </location>
</feature>
<feature type="compositionally biased region" description="Basic and acidic residues" evidence="1">
    <location>
        <begin position="739"/>
        <end position="749"/>
    </location>
</feature>
<proteinExistence type="predicted"/>
<evidence type="ECO:0000313" key="2">
    <source>
        <dbReference type="EMBL" id="WWD22017.1"/>
    </source>
</evidence>
<reference evidence="2" key="2">
    <citation type="submission" date="2024-01" db="EMBL/GenBank/DDBJ databases">
        <title>Comparative genomics of Cryptococcus and Kwoniella reveals pathogenesis evolution and contrasting modes of karyotype evolution via chromosome fusion or intercentromeric recombination.</title>
        <authorList>
            <person name="Coelho M.A."/>
            <person name="David-Palma M."/>
            <person name="Shea T."/>
            <person name="Bowers K."/>
            <person name="McGinley-Smith S."/>
            <person name="Mohammad A.W."/>
            <person name="Gnirke A."/>
            <person name="Yurkov A.M."/>
            <person name="Nowrousian M."/>
            <person name="Sun S."/>
            <person name="Cuomo C.A."/>
            <person name="Heitman J."/>
        </authorList>
    </citation>
    <scope>NUCLEOTIDE SEQUENCE</scope>
    <source>
        <strain evidence="2">CBS 12478</strain>
    </source>
</reference>
<feature type="compositionally biased region" description="Basic and acidic residues" evidence="1">
    <location>
        <begin position="153"/>
        <end position="162"/>
    </location>
</feature>
<feature type="region of interest" description="Disordered" evidence="1">
    <location>
        <begin position="670"/>
        <end position="772"/>
    </location>
</feature>
<evidence type="ECO:0000256" key="1">
    <source>
        <dbReference type="SAM" id="MobiDB-lite"/>
    </source>
</evidence>
<dbReference type="OrthoDB" id="2590746at2759"/>
<evidence type="ECO:0000313" key="3">
    <source>
        <dbReference type="Proteomes" id="UP000322225"/>
    </source>
</evidence>
<gene>
    <name evidence="2" type="ORF">CI109_106505</name>
</gene>
<dbReference type="EMBL" id="CP144062">
    <property type="protein sequence ID" value="WWD22017.1"/>
    <property type="molecule type" value="Genomic_DNA"/>
</dbReference>
<name>A0A5M6C2R4_9TREE</name>
<feature type="compositionally biased region" description="Polar residues" evidence="1">
    <location>
        <begin position="132"/>
        <end position="143"/>
    </location>
</feature>
<feature type="compositionally biased region" description="Low complexity" evidence="1">
    <location>
        <begin position="57"/>
        <end position="72"/>
    </location>
</feature>
<feature type="region of interest" description="Disordered" evidence="1">
    <location>
        <begin position="21"/>
        <end position="192"/>
    </location>
</feature>
<dbReference type="Proteomes" id="UP000322225">
    <property type="component" value="Chromosome 12"/>
</dbReference>
<feature type="region of interest" description="Disordered" evidence="1">
    <location>
        <begin position="473"/>
        <end position="521"/>
    </location>
</feature>
<feature type="compositionally biased region" description="Polar residues" evidence="1">
    <location>
        <begin position="79"/>
        <end position="101"/>
    </location>
</feature>